<keyword evidence="4" id="KW-1015">Disulfide bond</keyword>
<dbReference type="PANTHER" id="PTHR13887:SF14">
    <property type="entry name" value="DISULFIDE BOND FORMATION PROTEIN D"/>
    <property type="match status" value="1"/>
</dbReference>
<evidence type="ECO:0000256" key="3">
    <source>
        <dbReference type="ARBA" id="ARBA00023002"/>
    </source>
</evidence>
<organism evidence="8 9">
    <name type="scientific">Candidatus Buchananbacteria bacterium RIFCSPLOWO2_01_FULL_39_33</name>
    <dbReference type="NCBI Taxonomy" id="1797543"/>
    <lineage>
        <taxon>Bacteria</taxon>
        <taxon>Candidatus Buchananiibacteriota</taxon>
    </lineage>
</organism>
<keyword evidence="5" id="KW-0676">Redox-active center</keyword>
<sequence length="252" mass="28786">MLENQPINPLNNYNYNQPFPSYKKWYQKKWGLAIIVFIIIVVLLLSLLVISTPGFLKSSASESGLIIDKITAANLLAQTPQRQLAEKLDRPHLGQVNAKLVIVEFSDFQCPVCQAEFPIIREVVSKYQNQILYIYRQYPIINENSALVSQASLCAHEQDKFWAMHDRLFLNPSSEYSTDNLKNIAQQAGLNLEQFNDCLTTEKYKNMVLEDTQDGFTLGIKGTPTFFINGNKLSGLISQDSWEKLLDQLLKY</sequence>
<name>A0A1G1YIL6_9BACT</name>
<proteinExistence type="inferred from homology"/>
<evidence type="ECO:0000313" key="9">
    <source>
        <dbReference type="Proteomes" id="UP000177376"/>
    </source>
</evidence>
<keyword evidence="6" id="KW-0472">Membrane</keyword>
<comment type="similarity">
    <text evidence="1">Belongs to the thioredoxin family. DsbA subfamily.</text>
</comment>
<evidence type="ECO:0000256" key="5">
    <source>
        <dbReference type="ARBA" id="ARBA00023284"/>
    </source>
</evidence>
<dbReference type="Proteomes" id="UP000177376">
    <property type="component" value="Unassembled WGS sequence"/>
</dbReference>
<evidence type="ECO:0000313" key="8">
    <source>
        <dbReference type="EMBL" id="OGY52139.1"/>
    </source>
</evidence>
<gene>
    <name evidence="8" type="ORF">A3A02_00840</name>
</gene>
<dbReference type="Pfam" id="PF13462">
    <property type="entry name" value="Thioredoxin_4"/>
    <property type="match status" value="1"/>
</dbReference>
<feature type="transmembrane region" description="Helical" evidence="6">
    <location>
        <begin position="30"/>
        <end position="50"/>
    </location>
</feature>
<keyword evidence="3" id="KW-0560">Oxidoreductase</keyword>
<accession>A0A1G1YIL6</accession>
<dbReference type="Gene3D" id="3.40.30.10">
    <property type="entry name" value="Glutaredoxin"/>
    <property type="match status" value="1"/>
</dbReference>
<dbReference type="InterPro" id="IPR012336">
    <property type="entry name" value="Thioredoxin-like_fold"/>
</dbReference>
<dbReference type="InterPro" id="IPR036249">
    <property type="entry name" value="Thioredoxin-like_sf"/>
</dbReference>
<dbReference type="AlphaFoldDB" id="A0A1G1YIL6"/>
<dbReference type="PANTHER" id="PTHR13887">
    <property type="entry name" value="GLUTATHIONE S-TRANSFERASE KAPPA"/>
    <property type="match status" value="1"/>
</dbReference>
<reference evidence="8 9" key="1">
    <citation type="journal article" date="2016" name="Nat. Commun.">
        <title>Thousands of microbial genomes shed light on interconnected biogeochemical processes in an aquifer system.</title>
        <authorList>
            <person name="Anantharaman K."/>
            <person name="Brown C.T."/>
            <person name="Hug L.A."/>
            <person name="Sharon I."/>
            <person name="Castelle C.J."/>
            <person name="Probst A.J."/>
            <person name="Thomas B.C."/>
            <person name="Singh A."/>
            <person name="Wilkins M.J."/>
            <person name="Karaoz U."/>
            <person name="Brodie E.L."/>
            <person name="Williams K.H."/>
            <person name="Hubbard S.S."/>
            <person name="Banfield J.F."/>
        </authorList>
    </citation>
    <scope>NUCLEOTIDE SEQUENCE [LARGE SCALE GENOMIC DNA]</scope>
</reference>
<dbReference type="PROSITE" id="PS51352">
    <property type="entry name" value="THIOREDOXIN_2"/>
    <property type="match status" value="1"/>
</dbReference>
<dbReference type="EMBL" id="MHIM01000024">
    <property type="protein sequence ID" value="OGY52139.1"/>
    <property type="molecule type" value="Genomic_DNA"/>
</dbReference>
<evidence type="ECO:0000256" key="6">
    <source>
        <dbReference type="SAM" id="Phobius"/>
    </source>
</evidence>
<keyword evidence="6" id="KW-1133">Transmembrane helix</keyword>
<evidence type="ECO:0000256" key="2">
    <source>
        <dbReference type="ARBA" id="ARBA00022729"/>
    </source>
</evidence>
<evidence type="ECO:0000256" key="4">
    <source>
        <dbReference type="ARBA" id="ARBA00023157"/>
    </source>
</evidence>
<evidence type="ECO:0000259" key="7">
    <source>
        <dbReference type="PROSITE" id="PS51352"/>
    </source>
</evidence>
<dbReference type="GO" id="GO:0016491">
    <property type="term" value="F:oxidoreductase activity"/>
    <property type="evidence" value="ECO:0007669"/>
    <property type="project" value="UniProtKB-KW"/>
</dbReference>
<dbReference type="InterPro" id="IPR013766">
    <property type="entry name" value="Thioredoxin_domain"/>
</dbReference>
<evidence type="ECO:0000256" key="1">
    <source>
        <dbReference type="ARBA" id="ARBA00005791"/>
    </source>
</evidence>
<protein>
    <recommendedName>
        <fullName evidence="7">Thioredoxin domain-containing protein</fullName>
    </recommendedName>
</protein>
<dbReference type="SUPFAM" id="SSF52833">
    <property type="entry name" value="Thioredoxin-like"/>
    <property type="match status" value="1"/>
</dbReference>
<keyword evidence="6" id="KW-0812">Transmembrane</keyword>
<comment type="caution">
    <text evidence="8">The sequence shown here is derived from an EMBL/GenBank/DDBJ whole genome shotgun (WGS) entry which is preliminary data.</text>
</comment>
<feature type="domain" description="Thioredoxin" evidence="7">
    <location>
        <begin position="73"/>
        <end position="251"/>
    </location>
</feature>
<keyword evidence="2" id="KW-0732">Signal</keyword>